<dbReference type="EMBL" id="KU985093">
    <property type="protein sequence ID" value="AMW64082.1"/>
    <property type="molecule type" value="Genomic_DNA"/>
</dbReference>
<proteinExistence type="predicted"/>
<dbReference type="GeneID" id="29126140"/>
<protein>
    <submittedName>
        <fullName evidence="1">Uncharacterized protein</fullName>
    </submittedName>
</protein>
<dbReference type="RefSeq" id="YP_009303939.1">
    <property type="nucleotide sequence ID" value="NC_031263.1"/>
</dbReference>
<dbReference type="OrthoDB" id="16914at10239"/>
<gene>
    <name evidence="1" type="primary">4</name>
    <name evidence="1" type="ORF">SEA_EVILGENIUS_4</name>
</gene>
<name>A0A143FR02_9CAUD</name>
<dbReference type="Proteomes" id="UP000204422">
    <property type="component" value="Segment"/>
</dbReference>
<keyword evidence="2" id="KW-1185">Reference proteome</keyword>
<evidence type="ECO:0000313" key="1">
    <source>
        <dbReference type="EMBL" id="AMW64082.1"/>
    </source>
</evidence>
<dbReference type="KEGG" id="vg:29126140"/>
<organism evidence="1 2">
    <name type="scientific">Mycobacterium phage EvilGenius</name>
    <dbReference type="NCBI Taxonomy" id="1821723"/>
    <lineage>
        <taxon>Viruses</taxon>
        <taxon>Duplodnaviria</taxon>
        <taxon>Heunggongvirae</taxon>
        <taxon>Uroviricota</taxon>
        <taxon>Caudoviricetes</taxon>
        <taxon>Turbidovirus</taxon>
        <taxon>Turbidovirus evilgenius</taxon>
    </lineage>
</organism>
<evidence type="ECO:0000313" key="2">
    <source>
        <dbReference type="Proteomes" id="UP000204422"/>
    </source>
</evidence>
<accession>A0A143FR02</accession>
<reference evidence="1 2" key="1">
    <citation type="submission" date="2016-03" db="EMBL/GenBank/DDBJ databases">
        <authorList>
            <person name="Harris K.B."/>
            <person name="Belisle Haley C.R."/>
            <person name="Gagne E.R."/>
            <person name="Whitaker E."/>
            <person name="Adams J.H."/>
            <person name="Arnold E.O."/>
            <person name="Cookson J.L."/>
            <person name="Gross O.S."/>
            <person name="Hart A.J."/>
            <person name="Martin B.A."/>
            <person name="Pflugradt E.A."/>
            <person name="Pham D.H."/>
            <person name="Theriault M.E."/>
            <person name="Valentino S.M."/>
            <person name="Molloy S.D."/>
            <person name="Hutchison K.W."/>
            <person name="Bowman C.A."/>
            <person name="Russell D.A."/>
            <person name="Pope W.H."/>
            <person name="Jacobs-Sera D."/>
            <person name="Hendrix R.W."/>
            <person name="Hatfull G.F."/>
        </authorList>
    </citation>
    <scope>NUCLEOTIDE SEQUENCE [LARGE SCALE GENOMIC DNA]</scope>
</reference>
<sequence length="101" mass="11026">MSAFDDKIEDQAHAIRAVEDYDALPLEGPGRWAHIHGDLTLYTNDDNVLFAQGDMSTLDASTLFQAMDKLRQAGKSAGEAFDILRLEADAISGDLSELAEQ</sequence>